<dbReference type="OrthoDB" id="3908552at2759"/>
<gene>
    <name evidence="3" type="ORF">BDZ85DRAFT_87279</name>
</gene>
<feature type="compositionally biased region" description="Polar residues" evidence="2">
    <location>
        <begin position="1122"/>
        <end position="1134"/>
    </location>
</feature>
<feature type="compositionally biased region" description="Low complexity" evidence="2">
    <location>
        <begin position="658"/>
        <end position="676"/>
    </location>
</feature>
<feature type="region of interest" description="Disordered" evidence="2">
    <location>
        <begin position="754"/>
        <end position="775"/>
    </location>
</feature>
<keyword evidence="1" id="KW-0175">Coiled coil</keyword>
<feature type="region of interest" description="Disordered" evidence="2">
    <location>
        <begin position="140"/>
        <end position="160"/>
    </location>
</feature>
<feature type="coiled-coil region" evidence="1">
    <location>
        <begin position="909"/>
        <end position="978"/>
    </location>
</feature>
<evidence type="ECO:0000313" key="3">
    <source>
        <dbReference type="EMBL" id="KAF2225018.1"/>
    </source>
</evidence>
<feature type="region of interest" description="Disordered" evidence="2">
    <location>
        <begin position="650"/>
        <end position="720"/>
    </location>
</feature>
<feature type="compositionally biased region" description="Polar residues" evidence="2">
    <location>
        <begin position="758"/>
        <end position="772"/>
    </location>
</feature>
<evidence type="ECO:0000256" key="2">
    <source>
        <dbReference type="SAM" id="MobiDB-lite"/>
    </source>
</evidence>
<protein>
    <submittedName>
        <fullName evidence="3">Uncharacterized protein</fullName>
    </submittedName>
</protein>
<feature type="compositionally biased region" description="Polar residues" evidence="2">
    <location>
        <begin position="682"/>
        <end position="706"/>
    </location>
</feature>
<sequence length="1134" mass="126611">MQNYSIRLALSLRLIMRRVDVPYISSPDAFDNPSNSPCYWLGSAFRCRPSPPHTISDIIDRILVQTGRSAADRSSGLGLVLLVSTTRRLARSRKALLPRRNMGGKPHLLYIVPPSYRYGSVSRVGYLGMLSSHTFYSIDAQHQPPPKRIRDDHAQDGSRKVPRLADVPHTSTISLSESQIEQIEQFGKNLIEFTTKQIAFVEDDRNLTQMRKEYEKVKEHHRTFGKSPVHLENALRDRTAQRDRHERERSANERAIEDALSQLFLSVLSHHNVMRADSPTIPSASTQEIIALQNQIAKLQDTQTSAFGAAHSAEEKFLRHEREQNDRTADIRRELRELADQHKRERDDLHNQIQDLKATNAKLRTDQAILSARLPKLEERTTSMENIQKASSTMGEKIDLATSSITSVASDTSLVRDKMALIDKLKDTQERHDLSIKSLENTDKSRKASIEAIDTNVKKLSEKSHADHTTLRIELDNLEKKHVDEISKVDKSIAGLELKMGKFPTKSALQQEITRTEASIQSQIGNYLQEGSSIYDNMVARLATLSKEQVQTQMDAERPKMADKLEALKTSSAKELVKLSSEVKQSSTNTLKELSNEIKQIKARQVSMPVNITSQLEDLQKSSHEMSERLDVHTRAQNEFRVRLEHFTKNQRQAEASRPPIDQQAAQQQRPRQASQLHSPLHAQSGQHLSSISTTPAVSSQLQSSPVLHHGGPRSQSQSPVYMQPAQQFGSINGTVMQGPIPGQAVPHWHTPVPGQTRLPQQTFAPPQQSATPAGLSNVERTQILRELFETISRELVRPGSIILQTNEKVDKALATISPVVQEELNRIRDHFEQRLSGQNTFATNLMATVNEANSRINRAMDKHDDIEKRVGSLERISNTALAGHLMGMGEGTPRIATPKSASPGPSDLSSVKSDINRLMNDYQSLSEKVEIQSGEIDGLKGDTAKLVDNAETMTDRADDLGQLIRASEKEISKLRKDHTSLSTTLKLVQDQSQTTSSGHNVIRTLTETHDSRLADLERLVHTHDTLLDKADPNTIPALRMTVKENSSQLDDLEKLDLPGIRATAEKADKGIKKQIAREGVIKNSIARLEGHVKLTKTNFEAEDRVAVGRVRAAEKKRATEQSDASSVAGKGTS</sequence>
<proteinExistence type="predicted"/>
<dbReference type="Proteomes" id="UP000799538">
    <property type="component" value="Unassembled WGS sequence"/>
</dbReference>
<feature type="coiled-coil region" evidence="1">
    <location>
        <begin position="328"/>
        <end position="366"/>
    </location>
</feature>
<accession>A0A6A6GH49</accession>
<reference evidence="4" key="1">
    <citation type="journal article" date="2020" name="Stud. Mycol.">
        <title>101 Dothideomycetes genomes: A test case for predicting lifestyles and emergence of pathogens.</title>
        <authorList>
            <person name="Haridas S."/>
            <person name="Albert R."/>
            <person name="Binder M."/>
            <person name="Bloem J."/>
            <person name="LaButti K."/>
            <person name="Salamov A."/>
            <person name="Andreopoulos B."/>
            <person name="Baker S."/>
            <person name="Barry K."/>
            <person name="Bills G."/>
            <person name="Bluhm B."/>
            <person name="Cannon C."/>
            <person name="Castanera R."/>
            <person name="Culley D."/>
            <person name="Daum C."/>
            <person name="Ezra D."/>
            <person name="Gonzalez J."/>
            <person name="Henrissat B."/>
            <person name="Kuo A."/>
            <person name="Liang C."/>
            <person name="Lipzen A."/>
            <person name="Lutzoni F."/>
            <person name="Magnuson J."/>
            <person name="Mondo S."/>
            <person name="Nolan M."/>
            <person name="Ohm R."/>
            <person name="Pangilinan J."/>
            <person name="Park H.-J."/>
            <person name="Ramirez L."/>
            <person name="Alfaro M."/>
            <person name="Sun H."/>
            <person name="Tritt A."/>
            <person name="Yoshinaga Y."/>
            <person name="Zwiers L.-H."/>
            <person name="Turgeon B."/>
            <person name="Goodwin S."/>
            <person name="Spatafora J."/>
            <person name="Crous P."/>
            <person name="Grigoriev I."/>
        </authorList>
    </citation>
    <scope>NUCLEOTIDE SEQUENCE [LARGE SCALE GENOMIC DNA]</scope>
    <source>
        <strain evidence="4">CECT 20119</strain>
    </source>
</reference>
<dbReference type="EMBL" id="ML992504">
    <property type="protein sequence ID" value="KAF2225018.1"/>
    <property type="molecule type" value="Genomic_DNA"/>
</dbReference>
<name>A0A6A6GH49_9PEZI</name>
<feature type="compositionally biased region" description="Basic and acidic residues" evidence="2">
    <location>
        <begin position="148"/>
        <end position="159"/>
    </location>
</feature>
<dbReference type="AlphaFoldDB" id="A0A6A6GH49"/>
<keyword evidence="4" id="KW-1185">Reference proteome</keyword>
<feature type="compositionally biased region" description="Basic and acidic residues" evidence="2">
    <location>
        <begin position="1112"/>
        <end position="1121"/>
    </location>
</feature>
<feature type="coiled-coil region" evidence="1">
    <location>
        <begin position="843"/>
        <end position="877"/>
    </location>
</feature>
<organism evidence="3 4">
    <name type="scientific">Elsinoe ampelina</name>
    <dbReference type="NCBI Taxonomy" id="302913"/>
    <lineage>
        <taxon>Eukaryota</taxon>
        <taxon>Fungi</taxon>
        <taxon>Dikarya</taxon>
        <taxon>Ascomycota</taxon>
        <taxon>Pezizomycotina</taxon>
        <taxon>Dothideomycetes</taxon>
        <taxon>Dothideomycetidae</taxon>
        <taxon>Myriangiales</taxon>
        <taxon>Elsinoaceae</taxon>
        <taxon>Elsinoe</taxon>
    </lineage>
</organism>
<feature type="region of interest" description="Disordered" evidence="2">
    <location>
        <begin position="1112"/>
        <end position="1134"/>
    </location>
</feature>
<evidence type="ECO:0000256" key="1">
    <source>
        <dbReference type="SAM" id="Coils"/>
    </source>
</evidence>
<feature type="compositionally biased region" description="Basic and acidic residues" evidence="2">
    <location>
        <begin position="233"/>
        <end position="252"/>
    </location>
</feature>
<evidence type="ECO:0000313" key="4">
    <source>
        <dbReference type="Proteomes" id="UP000799538"/>
    </source>
</evidence>
<feature type="region of interest" description="Disordered" evidence="2">
    <location>
        <begin position="228"/>
        <end position="252"/>
    </location>
</feature>